<evidence type="ECO:0008006" key="3">
    <source>
        <dbReference type="Google" id="ProtNLM"/>
    </source>
</evidence>
<evidence type="ECO:0000313" key="1">
    <source>
        <dbReference type="EMBL" id="NEB11266.1"/>
    </source>
</evidence>
<gene>
    <name evidence="1" type="ORF">G3I32_20905</name>
</gene>
<name>A0A7K3PMT6_9ACTN</name>
<comment type="caution">
    <text evidence="1">The sequence shown here is derived from an EMBL/GenBank/DDBJ whole genome shotgun (WGS) entry which is preliminary data.</text>
</comment>
<dbReference type="RefSeq" id="WP_164246455.1">
    <property type="nucleotide sequence ID" value="NZ_JAAGMA010000566.1"/>
</dbReference>
<dbReference type="EMBL" id="JAAGMA010000566">
    <property type="protein sequence ID" value="NEB11266.1"/>
    <property type="molecule type" value="Genomic_DNA"/>
</dbReference>
<accession>A0A7K3PMT6</accession>
<proteinExistence type="predicted"/>
<reference evidence="1 2" key="1">
    <citation type="submission" date="2020-01" db="EMBL/GenBank/DDBJ databases">
        <title>Insect and environment-associated Actinomycetes.</title>
        <authorList>
            <person name="Currrie C."/>
            <person name="Chevrette M."/>
            <person name="Carlson C."/>
            <person name="Stubbendieck R."/>
            <person name="Wendt-Pienkowski E."/>
        </authorList>
    </citation>
    <scope>NUCLEOTIDE SEQUENCE [LARGE SCALE GENOMIC DNA]</scope>
    <source>
        <strain evidence="1 2">SID14163</strain>
    </source>
</reference>
<protein>
    <recommendedName>
        <fullName evidence="3">L-2-amino-thiazoline-4-carboxylic acid hydrolase</fullName>
    </recommendedName>
</protein>
<dbReference type="AlphaFoldDB" id="A0A7K3PMT6"/>
<evidence type="ECO:0000313" key="2">
    <source>
        <dbReference type="Proteomes" id="UP000470446"/>
    </source>
</evidence>
<sequence>MTDINTLPTMAPEAKAEMWKAMYFRAQAGMERYMVSNYGYGAIDEWIDFSSEATAKQSDRYKTEGAIPFTENLSRILGDCWGSDVTVHKASAEESKLDIDNCGILSYRKGAAQLGIELTFDDPCREYCTKLQSSIAAKQNLTATFELKPGGCSWCFTRNAEPEAEPQPEAS</sequence>
<dbReference type="Proteomes" id="UP000470446">
    <property type="component" value="Unassembled WGS sequence"/>
</dbReference>
<organism evidence="1 2">
    <name type="scientific">Streptomyces coelicoflavus</name>
    <dbReference type="NCBI Taxonomy" id="285562"/>
    <lineage>
        <taxon>Bacteria</taxon>
        <taxon>Bacillati</taxon>
        <taxon>Actinomycetota</taxon>
        <taxon>Actinomycetes</taxon>
        <taxon>Kitasatosporales</taxon>
        <taxon>Streptomycetaceae</taxon>
        <taxon>Streptomyces</taxon>
    </lineage>
</organism>